<proteinExistence type="inferred from homology"/>
<dbReference type="InterPro" id="IPR023631">
    <property type="entry name" value="Amidase_dom"/>
</dbReference>
<evidence type="ECO:0000313" key="8">
    <source>
        <dbReference type="EMBL" id="WOO85935.1"/>
    </source>
</evidence>
<keyword evidence="9" id="KW-1185">Reference proteome</keyword>
<dbReference type="Proteomes" id="UP000827549">
    <property type="component" value="Chromosome 7"/>
</dbReference>
<dbReference type="InterPro" id="IPR020556">
    <property type="entry name" value="Amidase_CS"/>
</dbReference>
<sequence>MATGDDKQKTWQDVAAAKQAARDALIPDEWRLSKETLANLPKNVLDVPRQSGILTERELEITETTAPRLVEALVARKYTSVEVTTAFAKRAIIAQQLTNCLTEIFIEEGLAQAKAIDEEYAKTGKPKGPLHGLPISLKDCINVPGYDTTIGIVSFANKPKTEAEASELARILREAGAVFYVKTNVPTAMLAIETVNNVWGLTPNPYNTDYGSGGSSGGEGALLALRGAPLGVGTDIGGSIRVPAAVNGLYGLKAAGGRFISLGITAGLKGQESVKSTAGPMAPDLESLSLYSKVVIDAKPWELDPTTFPIPWRTIELPEKLAFGLIIDNGFVRPTPSVERVLRETKAALEAAGHKVIEYKPYDVEQANTLLLRLLGADGADGLYNLLRAGEYPEPWPPGFEVLEGIYNQYKDKPPKVGALWAAQADRNAYLRLLLKEWTNSKEVTGTGRPWDGVIAPTLPNPAHTHHKAFYSGYTNLWNVADFTGVTFPAGFSKSTDTKPADFTPRNDTEKKAWDDYNAEGLDGIPIGLQLLTTRHTEELGLKLTEVVVDALDKAK</sequence>
<dbReference type="GeneID" id="87812584"/>
<gene>
    <name evidence="8" type="primary">amdS_2</name>
    <name evidence="8" type="ORF">LOC62_07G009423</name>
</gene>
<name>A0AAF1BQ51_9TREE</name>
<dbReference type="Pfam" id="PF01425">
    <property type="entry name" value="Amidase"/>
    <property type="match status" value="1"/>
</dbReference>
<dbReference type="RefSeq" id="XP_062631961.1">
    <property type="nucleotide sequence ID" value="XM_062775977.1"/>
</dbReference>
<dbReference type="PROSITE" id="PS00571">
    <property type="entry name" value="AMIDASES"/>
    <property type="match status" value="1"/>
</dbReference>
<evidence type="ECO:0000256" key="5">
    <source>
        <dbReference type="PIRSR" id="PIRSR001221-1"/>
    </source>
</evidence>
<evidence type="ECO:0000256" key="2">
    <source>
        <dbReference type="ARBA" id="ARBA00009199"/>
    </source>
</evidence>
<dbReference type="InterPro" id="IPR036928">
    <property type="entry name" value="AS_sf"/>
</dbReference>
<evidence type="ECO:0000256" key="3">
    <source>
        <dbReference type="ARBA" id="ARBA00012922"/>
    </source>
</evidence>
<feature type="active site" description="Charge relay system" evidence="5">
    <location>
        <position position="215"/>
    </location>
</feature>
<evidence type="ECO:0000256" key="4">
    <source>
        <dbReference type="ARBA" id="ARBA00022801"/>
    </source>
</evidence>
<dbReference type="GO" id="GO:0004040">
    <property type="term" value="F:amidase activity"/>
    <property type="evidence" value="ECO:0007669"/>
    <property type="project" value="UniProtKB-EC"/>
</dbReference>
<evidence type="ECO:0000256" key="6">
    <source>
        <dbReference type="PIRSR" id="PIRSR001221-2"/>
    </source>
</evidence>
<feature type="binding site" evidence="6">
    <location>
        <position position="215"/>
    </location>
    <ligand>
        <name>substrate</name>
    </ligand>
</feature>
<feature type="binding site" evidence="6">
    <location>
        <begin position="236"/>
        <end position="239"/>
    </location>
    <ligand>
        <name>substrate</name>
    </ligand>
</feature>
<comment type="similarity">
    <text evidence="2">Belongs to the amidase family.</text>
</comment>
<keyword evidence="4" id="KW-0378">Hydrolase</keyword>
<dbReference type="SUPFAM" id="SSF75304">
    <property type="entry name" value="Amidase signature (AS) enzymes"/>
    <property type="match status" value="1"/>
</dbReference>
<dbReference type="Gene3D" id="3.90.1300.10">
    <property type="entry name" value="Amidase signature (AS) domain"/>
    <property type="match status" value="1"/>
</dbReference>
<feature type="domain" description="Amidase" evidence="7">
    <location>
        <begin position="82"/>
        <end position="539"/>
    </location>
</feature>
<dbReference type="PANTHER" id="PTHR46072">
    <property type="entry name" value="AMIDASE-RELATED-RELATED"/>
    <property type="match status" value="1"/>
</dbReference>
<feature type="active site" description="Charge relay system" evidence="5">
    <location>
        <position position="138"/>
    </location>
</feature>
<dbReference type="AlphaFoldDB" id="A0AAF1BQ51"/>
<comment type="catalytic activity">
    <reaction evidence="1">
        <text>a monocarboxylic acid amide + H2O = a monocarboxylate + NH4(+)</text>
        <dbReference type="Rhea" id="RHEA:12020"/>
        <dbReference type="ChEBI" id="CHEBI:15377"/>
        <dbReference type="ChEBI" id="CHEBI:28938"/>
        <dbReference type="ChEBI" id="CHEBI:35757"/>
        <dbReference type="ChEBI" id="CHEBI:83628"/>
        <dbReference type="EC" id="3.5.1.4"/>
    </reaction>
</comment>
<dbReference type="PIRSF" id="PIRSF001221">
    <property type="entry name" value="Amidase_fungi"/>
    <property type="match status" value="1"/>
</dbReference>
<dbReference type="EMBL" id="CP086720">
    <property type="protein sequence ID" value="WOO85935.1"/>
    <property type="molecule type" value="Genomic_DNA"/>
</dbReference>
<organism evidence="8 9">
    <name type="scientific">Vanrija pseudolonga</name>
    <dbReference type="NCBI Taxonomy" id="143232"/>
    <lineage>
        <taxon>Eukaryota</taxon>
        <taxon>Fungi</taxon>
        <taxon>Dikarya</taxon>
        <taxon>Basidiomycota</taxon>
        <taxon>Agaricomycotina</taxon>
        <taxon>Tremellomycetes</taxon>
        <taxon>Trichosporonales</taxon>
        <taxon>Trichosporonaceae</taxon>
        <taxon>Vanrija</taxon>
    </lineage>
</organism>
<accession>A0AAF1BQ51</accession>
<dbReference type="PANTHER" id="PTHR46072:SF11">
    <property type="entry name" value="AMIDASE-RELATED"/>
    <property type="match status" value="1"/>
</dbReference>
<reference evidence="8" key="1">
    <citation type="submission" date="2023-10" db="EMBL/GenBank/DDBJ databases">
        <authorList>
            <person name="Noh H."/>
        </authorList>
    </citation>
    <scope>NUCLEOTIDE SEQUENCE</scope>
    <source>
        <strain evidence="8">DUCC4014</strain>
    </source>
</reference>
<evidence type="ECO:0000313" key="9">
    <source>
        <dbReference type="Proteomes" id="UP000827549"/>
    </source>
</evidence>
<protein>
    <recommendedName>
        <fullName evidence="3">amidase</fullName>
        <ecNumber evidence="3">3.5.1.4</ecNumber>
    </recommendedName>
</protein>
<dbReference type="EC" id="3.5.1.4" evidence="3"/>
<feature type="active site" description="Acyl-ester intermediate" evidence="5">
    <location>
        <position position="239"/>
    </location>
</feature>
<feature type="binding site" evidence="6">
    <location>
        <position position="189"/>
    </location>
    <ligand>
        <name>substrate</name>
    </ligand>
</feature>
<evidence type="ECO:0000256" key="1">
    <source>
        <dbReference type="ARBA" id="ARBA00001311"/>
    </source>
</evidence>
<evidence type="ECO:0000259" key="7">
    <source>
        <dbReference type="Pfam" id="PF01425"/>
    </source>
</evidence>